<protein>
    <submittedName>
        <fullName evidence="1">Arsenical resistance operon transcriptional repressor ArsD</fullName>
    </submittedName>
    <submittedName>
        <fullName evidence="2">Arsenite efflux transporter metallochaperone ArsD</fullName>
    </submittedName>
</protein>
<dbReference type="Pfam" id="PF06953">
    <property type="entry name" value="ArsD"/>
    <property type="match status" value="1"/>
</dbReference>
<sequence>MKKIEIFDPAMCCSTGVCGPGVDPELLRMATMVSNLQKAGKEIKRHNLSEEPQAYIDNAAVNDVILKEGADALPVTVVDGAVLKKGEYPTNDELLDWSGMSKEELVTLLIQEKVAQNGGCCSGGSGCC</sequence>
<accession>A0AAC9W2C7</accession>
<dbReference type="NCBIfam" id="NF033727">
    <property type="entry name" value="chaperon_ArsD"/>
    <property type="match status" value="1"/>
</dbReference>
<reference evidence="3" key="2">
    <citation type="journal article" date="2017" name="Sci. Rep.">
        <title>Determination of the Genome and Primary Transcriptome of Syngas Fermenting Eubacterium limosum ATCC 8486.</title>
        <authorList>
            <person name="Song Y."/>
            <person name="Shin J."/>
            <person name="Jeong Y."/>
            <person name="Jin S."/>
            <person name="Lee J.K."/>
            <person name="Kim D.R."/>
            <person name="Kim S.C."/>
            <person name="Cho S."/>
            <person name="Cho B.K."/>
        </authorList>
    </citation>
    <scope>NUCLEOTIDE SEQUENCE [LARGE SCALE GENOMIC DNA]</scope>
    <source>
        <strain evidence="3">ATCC 8486</strain>
    </source>
</reference>
<evidence type="ECO:0000313" key="3">
    <source>
        <dbReference type="Proteomes" id="UP000192391"/>
    </source>
</evidence>
<dbReference type="Gene3D" id="3.40.30.10">
    <property type="entry name" value="Glutaredoxin"/>
    <property type="match status" value="1"/>
</dbReference>
<evidence type="ECO:0000313" key="1">
    <source>
        <dbReference type="EMBL" id="ARD64814.1"/>
    </source>
</evidence>
<dbReference type="EMBL" id="JAQSVD010000010">
    <property type="protein sequence ID" value="MDE1471874.1"/>
    <property type="molecule type" value="Genomic_DNA"/>
</dbReference>
<dbReference type="Proteomes" id="UP001215087">
    <property type="component" value="Unassembled WGS sequence"/>
</dbReference>
<dbReference type="GO" id="GO:0003677">
    <property type="term" value="F:DNA binding"/>
    <property type="evidence" value="ECO:0007669"/>
    <property type="project" value="InterPro"/>
</dbReference>
<dbReference type="GO" id="GO:0046685">
    <property type="term" value="P:response to arsenic-containing substance"/>
    <property type="evidence" value="ECO:0007669"/>
    <property type="project" value="InterPro"/>
</dbReference>
<reference evidence="1" key="3">
    <citation type="submission" date="2017-02" db="EMBL/GenBank/DDBJ databases">
        <title>Integrative analysis reveals regulation of autotrophic growth of syngas fermenting bacteria at the translational level.</title>
        <authorList>
            <person name="Song Y."/>
            <person name="Shin J."/>
            <person name="Jeong Y."/>
            <person name="Jin S."/>
            <person name="Kim D.R."/>
            <person name="Kim S.C."/>
            <person name="Cho S."/>
            <person name="Cho B.-K."/>
        </authorList>
    </citation>
    <scope>NUCLEOTIDE SEQUENCE</scope>
    <source>
        <strain evidence="1">ATCC 8486</strain>
    </source>
</reference>
<dbReference type="EMBL" id="CP019962">
    <property type="protein sequence ID" value="ARD64814.1"/>
    <property type="molecule type" value="Genomic_DNA"/>
</dbReference>
<dbReference type="KEGG" id="elim:B2M23_04340"/>
<keyword evidence="4" id="KW-1185">Reference proteome</keyword>
<dbReference type="RefSeq" id="WP_013378595.1">
    <property type="nucleotide sequence ID" value="NZ_CP019962.1"/>
</dbReference>
<reference evidence="2 4" key="4">
    <citation type="submission" date="2023-02" db="EMBL/GenBank/DDBJ databases">
        <title>Comparative genome analysis of Eubacterium limosum species.</title>
        <authorList>
            <person name="Bak J.E."/>
        </authorList>
    </citation>
    <scope>NUCLEOTIDE SEQUENCE [LARGE SCALE GENOMIC DNA]</scope>
    <source>
        <strain evidence="2 4">KGMB01548</strain>
    </source>
</reference>
<dbReference type="InterPro" id="IPR010712">
    <property type="entry name" value="Arsenical-R_ArsD"/>
</dbReference>
<dbReference type="GO" id="GO:0045892">
    <property type="term" value="P:negative regulation of DNA-templated transcription"/>
    <property type="evidence" value="ECO:0007669"/>
    <property type="project" value="InterPro"/>
</dbReference>
<dbReference type="Proteomes" id="UP000192391">
    <property type="component" value="Chromosome"/>
</dbReference>
<organism evidence="1 3">
    <name type="scientific">Eubacterium limosum</name>
    <dbReference type="NCBI Taxonomy" id="1736"/>
    <lineage>
        <taxon>Bacteria</taxon>
        <taxon>Bacillati</taxon>
        <taxon>Bacillota</taxon>
        <taxon>Clostridia</taxon>
        <taxon>Eubacteriales</taxon>
        <taxon>Eubacteriaceae</taxon>
        <taxon>Eubacterium</taxon>
    </lineage>
</organism>
<dbReference type="GeneID" id="68361713"/>
<evidence type="ECO:0000313" key="4">
    <source>
        <dbReference type="Proteomes" id="UP001215087"/>
    </source>
</evidence>
<evidence type="ECO:0000313" key="2">
    <source>
        <dbReference type="EMBL" id="MDE1471874.1"/>
    </source>
</evidence>
<reference evidence="1" key="1">
    <citation type="journal article" date="2015" name="Genome Announc.">
        <title>Draft Genome Sequence of Chemolithoautotrophic Acetogenic Butanol-Producing Eubacterium limosum ATCC 8486.</title>
        <authorList>
            <person name="Song Y."/>
            <person name="Cho B.K."/>
        </authorList>
    </citation>
    <scope>NUCLEOTIDE SEQUENCE</scope>
    <source>
        <strain evidence="1">ATCC 8486</strain>
    </source>
</reference>
<gene>
    <name evidence="2" type="primary">arsD</name>
    <name evidence="1" type="ORF">B2M23_04340</name>
    <name evidence="2" type="ORF">PTZ04_16570</name>
</gene>
<dbReference type="AlphaFoldDB" id="A0AAC9W2C7"/>
<proteinExistence type="predicted"/>
<name>A0AAC9W2C7_EUBLI</name>